<protein>
    <recommendedName>
        <fullName evidence="3">CHRD domain-containing protein</fullName>
    </recommendedName>
</protein>
<organism evidence="1 2">
    <name type="scientific">Terrimonas rubra</name>
    <dbReference type="NCBI Taxonomy" id="1035890"/>
    <lineage>
        <taxon>Bacteria</taxon>
        <taxon>Pseudomonadati</taxon>
        <taxon>Bacteroidota</taxon>
        <taxon>Chitinophagia</taxon>
        <taxon>Chitinophagales</taxon>
        <taxon>Chitinophagaceae</taxon>
        <taxon>Terrimonas</taxon>
    </lineage>
</organism>
<evidence type="ECO:0000313" key="1">
    <source>
        <dbReference type="EMBL" id="MFD2919479.1"/>
    </source>
</evidence>
<sequence>MRQYIATLLMLFALVWLTVSLPYVYETKLKAANELNGKFEVEKNNANPFANTTEEKTCGGINTLTEEYIHHTSFDNAAPVMGQVQLLELHYHEGTYTAFHGELLCPPPNA</sequence>
<dbReference type="EMBL" id="JBHUOZ010000001">
    <property type="protein sequence ID" value="MFD2919479.1"/>
    <property type="molecule type" value="Genomic_DNA"/>
</dbReference>
<evidence type="ECO:0008006" key="3">
    <source>
        <dbReference type="Google" id="ProtNLM"/>
    </source>
</evidence>
<proteinExistence type="predicted"/>
<name>A0ABW6A378_9BACT</name>
<dbReference type="Proteomes" id="UP001597511">
    <property type="component" value="Unassembled WGS sequence"/>
</dbReference>
<comment type="caution">
    <text evidence="1">The sequence shown here is derived from an EMBL/GenBank/DDBJ whole genome shotgun (WGS) entry which is preliminary data.</text>
</comment>
<reference evidence="2" key="1">
    <citation type="journal article" date="2019" name="Int. J. Syst. Evol. Microbiol.">
        <title>The Global Catalogue of Microorganisms (GCM) 10K type strain sequencing project: providing services to taxonomists for standard genome sequencing and annotation.</title>
        <authorList>
            <consortium name="The Broad Institute Genomics Platform"/>
            <consortium name="The Broad Institute Genome Sequencing Center for Infectious Disease"/>
            <person name="Wu L."/>
            <person name="Ma J."/>
        </authorList>
    </citation>
    <scope>NUCLEOTIDE SEQUENCE [LARGE SCALE GENOMIC DNA]</scope>
    <source>
        <strain evidence="2">KCTC 23299</strain>
    </source>
</reference>
<gene>
    <name evidence="1" type="ORF">ACFS6H_07175</name>
</gene>
<accession>A0ABW6A378</accession>
<keyword evidence="2" id="KW-1185">Reference proteome</keyword>
<evidence type="ECO:0000313" key="2">
    <source>
        <dbReference type="Proteomes" id="UP001597511"/>
    </source>
</evidence>
<dbReference type="RefSeq" id="WP_386096706.1">
    <property type="nucleotide sequence ID" value="NZ_JBHUOZ010000001.1"/>
</dbReference>